<reference evidence="2 3" key="1">
    <citation type="submission" date="2014-10" db="EMBL/GenBank/DDBJ databases">
        <title>Draft genome of the hookworm Ancylostoma caninum.</title>
        <authorList>
            <person name="Mitreva M."/>
        </authorList>
    </citation>
    <scope>NUCLEOTIDE SEQUENCE [LARGE SCALE GENOMIC DNA]</scope>
    <source>
        <strain evidence="2 3">Baltimore</strain>
    </source>
</reference>
<organism evidence="2 3">
    <name type="scientific">Ancylostoma caninum</name>
    <name type="common">Dog hookworm</name>
    <dbReference type="NCBI Taxonomy" id="29170"/>
    <lineage>
        <taxon>Eukaryota</taxon>
        <taxon>Metazoa</taxon>
        <taxon>Ecdysozoa</taxon>
        <taxon>Nematoda</taxon>
        <taxon>Chromadorea</taxon>
        <taxon>Rhabditida</taxon>
        <taxon>Rhabditina</taxon>
        <taxon>Rhabditomorpha</taxon>
        <taxon>Strongyloidea</taxon>
        <taxon>Ancylostomatidae</taxon>
        <taxon>Ancylostomatinae</taxon>
        <taxon>Ancylostoma</taxon>
    </lineage>
</organism>
<evidence type="ECO:0000313" key="2">
    <source>
        <dbReference type="EMBL" id="RCN51540.1"/>
    </source>
</evidence>
<feature type="region of interest" description="Disordered" evidence="1">
    <location>
        <begin position="162"/>
        <end position="188"/>
    </location>
</feature>
<dbReference type="AlphaFoldDB" id="A0A368H862"/>
<keyword evidence="3" id="KW-1185">Reference proteome</keyword>
<dbReference type="Proteomes" id="UP000252519">
    <property type="component" value="Unassembled WGS sequence"/>
</dbReference>
<evidence type="ECO:0000313" key="3">
    <source>
        <dbReference type="Proteomes" id="UP000252519"/>
    </source>
</evidence>
<sequence>MDSIAMLLERRKRIRDTSISLAAQIIRDADRLPHWASQDAWQAAALQSNQEICPPTLALGVEAEDRLYDADLPAEHDQPIGASRRDLPNVSSRLTFHPYSRPTNNERATAALHSTKGTALPAFVMPDLSGIMESVSLLSYIPSYLELLAEFEDRRAGNGQPILLVEHDDGAEDPPSDPDDNIGAAGHE</sequence>
<feature type="compositionally biased region" description="Acidic residues" evidence="1">
    <location>
        <begin position="169"/>
        <end position="180"/>
    </location>
</feature>
<name>A0A368H862_ANCCA</name>
<dbReference type="EMBL" id="JOJR01000012">
    <property type="protein sequence ID" value="RCN51540.1"/>
    <property type="molecule type" value="Genomic_DNA"/>
</dbReference>
<evidence type="ECO:0000256" key="1">
    <source>
        <dbReference type="SAM" id="MobiDB-lite"/>
    </source>
</evidence>
<protein>
    <submittedName>
        <fullName evidence="2">Uncharacterized protein</fullName>
    </submittedName>
</protein>
<proteinExistence type="predicted"/>
<gene>
    <name evidence="2" type="ORF">ANCCAN_02206</name>
</gene>
<dbReference type="OrthoDB" id="5836540at2759"/>
<comment type="caution">
    <text evidence="2">The sequence shown here is derived from an EMBL/GenBank/DDBJ whole genome shotgun (WGS) entry which is preliminary data.</text>
</comment>
<accession>A0A368H862</accession>